<feature type="compositionally biased region" description="Polar residues" evidence="2">
    <location>
        <begin position="129"/>
        <end position="142"/>
    </location>
</feature>
<dbReference type="AlphaFoldDB" id="A0A4U8U9S9"/>
<dbReference type="RefSeq" id="WP_034562405.1">
    <property type="nucleotide sequence ID" value="NZ_CAMCCI010000181.1"/>
</dbReference>
<dbReference type="PANTHER" id="PTHR35024">
    <property type="entry name" value="HYPOTHETICAL CYTOSOLIC PROTEIN"/>
    <property type="match status" value="1"/>
</dbReference>
<dbReference type="PANTHER" id="PTHR35024:SF4">
    <property type="entry name" value="POLYMER-FORMING CYTOSKELETAL PROTEIN"/>
    <property type="match status" value="1"/>
</dbReference>
<evidence type="ECO:0000256" key="2">
    <source>
        <dbReference type="SAM" id="MobiDB-lite"/>
    </source>
</evidence>
<reference evidence="3 4" key="1">
    <citation type="journal article" date="2014" name="Genome Announc.">
        <title>Draft genome sequences of eight enterohepatic helicobacter species isolated from both laboratory and wild rodents.</title>
        <authorList>
            <person name="Sheh A."/>
            <person name="Shen Z."/>
            <person name="Fox J.G."/>
        </authorList>
    </citation>
    <scope>NUCLEOTIDE SEQUENCE [LARGE SCALE GENOMIC DNA]</scope>
    <source>
        <strain evidence="3 4">ATCC 49320</strain>
    </source>
</reference>
<comment type="similarity">
    <text evidence="1">Belongs to the bactofilin family.</text>
</comment>
<dbReference type="Proteomes" id="UP000029857">
    <property type="component" value="Unassembled WGS sequence"/>
</dbReference>
<comment type="caution">
    <text evidence="3">The sequence shown here is derived from an EMBL/GenBank/DDBJ whole genome shotgun (WGS) entry which is preliminary data.</text>
</comment>
<dbReference type="Pfam" id="PF04519">
    <property type="entry name" value="Bactofilin"/>
    <property type="match status" value="1"/>
</dbReference>
<dbReference type="EMBL" id="JRPJ02000020">
    <property type="protein sequence ID" value="TLE10269.1"/>
    <property type="molecule type" value="Genomic_DNA"/>
</dbReference>
<evidence type="ECO:0000256" key="1">
    <source>
        <dbReference type="ARBA" id="ARBA00044755"/>
    </source>
</evidence>
<proteinExistence type="inferred from homology"/>
<evidence type="ECO:0000313" key="4">
    <source>
        <dbReference type="Proteomes" id="UP000029857"/>
    </source>
</evidence>
<feature type="region of interest" description="Disordered" evidence="2">
    <location>
        <begin position="117"/>
        <end position="142"/>
    </location>
</feature>
<gene>
    <name evidence="3" type="ORF">LS79_006560</name>
</gene>
<accession>A0A4U8U9S9</accession>
<organism evidence="3 4">
    <name type="scientific">Helicobacter bilis</name>
    <dbReference type="NCBI Taxonomy" id="37372"/>
    <lineage>
        <taxon>Bacteria</taxon>
        <taxon>Pseudomonadati</taxon>
        <taxon>Campylobacterota</taxon>
        <taxon>Epsilonproteobacteria</taxon>
        <taxon>Campylobacterales</taxon>
        <taxon>Helicobacteraceae</taxon>
        <taxon>Helicobacter</taxon>
    </lineage>
</organism>
<name>A0A4U8U9S9_9HELI</name>
<dbReference type="InterPro" id="IPR007607">
    <property type="entry name" value="BacA/B"/>
</dbReference>
<evidence type="ECO:0000313" key="3">
    <source>
        <dbReference type="EMBL" id="TLE10269.1"/>
    </source>
</evidence>
<protein>
    <submittedName>
        <fullName evidence="3">Polymer-forming cytoskeletal family protein</fullName>
    </submittedName>
</protein>
<sequence length="142" mass="15279">MAFFASDNKQSNGKETTGGAATIIAVNTKFKGEIHTDCHFHTDGEFEGIIHSKNTVMVGKTGIIIGDVFAQKVIVSGKITGNVEAKAIEILANGRLEGTITSDELVIEKKGMFLGQSKSNNNKDVRLLSDTQKPQSSIELKK</sequence>